<evidence type="ECO:0008006" key="3">
    <source>
        <dbReference type="Google" id="ProtNLM"/>
    </source>
</evidence>
<feature type="non-terminal residue" evidence="2">
    <location>
        <position position="1"/>
    </location>
</feature>
<sequence length="355" mass="39037">VGTGLSLLPAQDDPFVLDSALSAALPNYISNSIQVGDFNGDGINDIIFSGYNYTEEESFYSLVYGNTDGSLTNHSTTFFIDDSVTDHVSELGGIGGIDLIDFNRDGFLDFHLNGSGSSRLYRNSSGQFEESINVTENLPYQSNSRWGDVNMDGAPDLFMMYLSQDQKIYNQIFINENNTLEEDPTAIFPDIYNGTSSWGDYDNDGDPDLIMCGQNADESASVTRFYQNEPTGRLIEDTNQDLIGLKAGSFRFADLDADGDRDLIMSGWNKIDDYVITRIYKNEPLGTYSLAPDTSQITDFGTAYGSIDAVDFDGDGDKDILISGANVVSSYANDIYGLKGKIYENNGDFTFSLIK</sequence>
<reference evidence="2" key="1">
    <citation type="submission" date="2018-05" db="EMBL/GenBank/DDBJ databases">
        <authorList>
            <person name="Lanie J.A."/>
            <person name="Ng W.-L."/>
            <person name="Kazmierczak K.M."/>
            <person name="Andrzejewski T.M."/>
            <person name="Davidsen T.M."/>
            <person name="Wayne K.J."/>
            <person name="Tettelin H."/>
            <person name="Glass J.I."/>
            <person name="Rusch D."/>
            <person name="Podicherti R."/>
            <person name="Tsui H.-C.T."/>
            <person name="Winkler M.E."/>
        </authorList>
    </citation>
    <scope>NUCLEOTIDE SEQUENCE</scope>
</reference>
<dbReference type="Gene3D" id="2.130.10.130">
    <property type="entry name" value="Integrin alpha, N-terminal"/>
    <property type="match status" value="2"/>
</dbReference>
<keyword evidence="1" id="KW-0732">Signal</keyword>
<organism evidence="2">
    <name type="scientific">marine metagenome</name>
    <dbReference type="NCBI Taxonomy" id="408172"/>
    <lineage>
        <taxon>unclassified sequences</taxon>
        <taxon>metagenomes</taxon>
        <taxon>ecological metagenomes</taxon>
    </lineage>
</organism>
<feature type="non-terminal residue" evidence="2">
    <location>
        <position position="355"/>
    </location>
</feature>
<accession>A0A382ITA3</accession>
<evidence type="ECO:0000313" key="2">
    <source>
        <dbReference type="EMBL" id="SVC02846.1"/>
    </source>
</evidence>
<dbReference type="PANTHER" id="PTHR44103:SF1">
    <property type="entry name" value="PROPROTEIN CONVERTASE P"/>
    <property type="match status" value="1"/>
</dbReference>
<dbReference type="AlphaFoldDB" id="A0A382ITA3"/>
<evidence type="ECO:0000256" key="1">
    <source>
        <dbReference type="ARBA" id="ARBA00022729"/>
    </source>
</evidence>
<dbReference type="InterPro" id="IPR013517">
    <property type="entry name" value="FG-GAP"/>
</dbReference>
<proteinExistence type="predicted"/>
<dbReference type="EMBL" id="UINC01069458">
    <property type="protein sequence ID" value="SVC02846.1"/>
    <property type="molecule type" value="Genomic_DNA"/>
</dbReference>
<dbReference type="PANTHER" id="PTHR44103">
    <property type="entry name" value="PROPROTEIN CONVERTASE P"/>
    <property type="match status" value="1"/>
</dbReference>
<dbReference type="Pfam" id="PF13517">
    <property type="entry name" value="FG-GAP_3"/>
    <property type="match status" value="2"/>
</dbReference>
<gene>
    <name evidence="2" type="ORF">METZ01_LOCUS255700</name>
</gene>
<dbReference type="SUPFAM" id="SSF69318">
    <property type="entry name" value="Integrin alpha N-terminal domain"/>
    <property type="match status" value="2"/>
</dbReference>
<dbReference type="InterPro" id="IPR028994">
    <property type="entry name" value="Integrin_alpha_N"/>
</dbReference>
<protein>
    <recommendedName>
        <fullName evidence="3">VCBS repeat-containing protein</fullName>
    </recommendedName>
</protein>
<name>A0A382ITA3_9ZZZZ</name>